<proteinExistence type="predicted"/>
<evidence type="ECO:0000313" key="2">
    <source>
        <dbReference type="EMBL" id="DAE13987.1"/>
    </source>
</evidence>
<reference evidence="2" key="1">
    <citation type="journal article" date="2021" name="Proc. Natl. Acad. Sci. U.S.A.">
        <title>A Catalog of Tens of Thousands of Viruses from Human Metagenomes Reveals Hidden Associations with Chronic Diseases.</title>
        <authorList>
            <person name="Tisza M.J."/>
            <person name="Buck C.B."/>
        </authorList>
    </citation>
    <scope>NUCLEOTIDE SEQUENCE</scope>
    <source>
        <strain evidence="2">Ctxrg1</strain>
    </source>
</reference>
<feature type="region of interest" description="Disordered" evidence="1">
    <location>
        <begin position="91"/>
        <end position="125"/>
    </location>
</feature>
<sequence>MTITEKIATLYQTARGIIKMKFSVKHMKFKENDYLVQTHKRLVITEAETLEQVPNFGNLREMVRLAVEEFKRKEAELKAIEEAAKEVVAPVSEQPKVEEVPKEVVTPTVSEVPKETTERKDEHAE</sequence>
<evidence type="ECO:0000256" key="1">
    <source>
        <dbReference type="SAM" id="MobiDB-lite"/>
    </source>
</evidence>
<name>A0A8S5Q5E2_9CAUD</name>
<organism evidence="2">
    <name type="scientific">Siphoviridae sp. ctxrg1</name>
    <dbReference type="NCBI Taxonomy" id="2825741"/>
    <lineage>
        <taxon>Viruses</taxon>
        <taxon>Duplodnaviria</taxon>
        <taxon>Heunggongvirae</taxon>
        <taxon>Uroviricota</taxon>
        <taxon>Caudoviricetes</taxon>
    </lineage>
</organism>
<protein>
    <submittedName>
        <fullName evidence="2">Uncharacterized protein</fullName>
    </submittedName>
</protein>
<feature type="compositionally biased region" description="Basic and acidic residues" evidence="1">
    <location>
        <begin position="112"/>
        <end position="125"/>
    </location>
</feature>
<dbReference type="EMBL" id="BK015573">
    <property type="protein sequence ID" value="DAE13987.1"/>
    <property type="molecule type" value="Genomic_DNA"/>
</dbReference>
<accession>A0A8S5Q5E2</accession>